<keyword evidence="1" id="KW-0472">Membrane</keyword>
<evidence type="ECO:0000256" key="1">
    <source>
        <dbReference type="SAM" id="Phobius"/>
    </source>
</evidence>
<keyword evidence="1" id="KW-0812">Transmembrane</keyword>
<evidence type="ECO:0000313" key="2">
    <source>
        <dbReference type="EMBL" id="KAH8480902.1"/>
    </source>
</evidence>
<sequence length="127" mass="14811">MLDLFYLSDGLLTSSYTWKSIVEAFSFFKDGFMYWVGYEDISLWYDCWLEGGPLASCVPFVNIMDVDKQVEDIYGKITLGTLEISQRQFLWIFNIKSGLFLLVGYLSWLKFKKDFSNSDSKEAIRLC</sequence>
<proteinExistence type="predicted"/>
<gene>
    <name evidence="2" type="ORF">H0E87_030967</name>
</gene>
<feature type="transmembrane region" description="Helical" evidence="1">
    <location>
        <begin position="89"/>
        <end position="108"/>
    </location>
</feature>
<accession>A0A8T2WKK3</accession>
<comment type="caution">
    <text evidence="2">The sequence shown here is derived from an EMBL/GenBank/DDBJ whole genome shotgun (WGS) entry which is preliminary data.</text>
</comment>
<name>A0A8T2WKK3_POPDE</name>
<keyword evidence="3" id="KW-1185">Reference proteome</keyword>
<keyword evidence="1" id="KW-1133">Transmembrane helix</keyword>
<evidence type="ECO:0000313" key="3">
    <source>
        <dbReference type="Proteomes" id="UP000807159"/>
    </source>
</evidence>
<dbReference type="Proteomes" id="UP000807159">
    <property type="component" value="Chromosome 19"/>
</dbReference>
<dbReference type="EMBL" id="JACEGQ020000019">
    <property type="protein sequence ID" value="KAH8480902.1"/>
    <property type="molecule type" value="Genomic_DNA"/>
</dbReference>
<organism evidence="2 3">
    <name type="scientific">Populus deltoides</name>
    <name type="common">Eastern poplar</name>
    <name type="synonym">Eastern cottonwood</name>
    <dbReference type="NCBI Taxonomy" id="3696"/>
    <lineage>
        <taxon>Eukaryota</taxon>
        <taxon>Viridiplantae</taxon>
        <taxon>Streptophyta</taxon>
        <taxon>Embryophyta</taxon>
        <taxon>Tracheophyta</taxon>
        <taxon>Spermatophyta</taxon>
        <taxon>Magnoliopsida</taxon>
        <taxon>eudicotyledons</taxon>
        <taxon>Gunneridae</taxon>
        <taxon>Pentapetalae</taxon>
        <taxon>rosids</taxon>
        <taxon>fabids</taxon>
        <taxon>Malpighiales</taxon>
        <taxon>Salicaceae</taxon>
        <taxon>Saliceae</taxon>
        <taxon>Populus</taxon>
    </lineage>
</organism>
<protein>
    <submittedName>
        <fullName evidence="2">Uncharacterized protein</fullName>
    </submittedName>
</protein>
<dbReference type="AlphaFoldDB" id="A0A8T2WKK3"/>
<reference evidence="2" key="1">
    <citation type="journal article" date="2021" name="J. Hered.">
        <title>Genome Assembly of Salicaceae Populus deltoides (Eastern Cottonwood) I-69 Based on Nanopore Sequencing and Hi-C Technologies.</title>
        <authorList>
            <person name="Bai S."/>
            <person name="Wu H."/>
            <person name="Zhang J."/>
            <person name="Pan Z."/>
            <person name="Zhao W."/>
            <person name="Li Z."/>
            <person name="Tong C."/>
        </authorList>
    </citation>
    <scope>NUCLEOTIDE SEQUENCE</scope>
    <source>
        <tissue evidence="2">Leaf</tissue>
    </source>
</reference>